<evidence type="ECO:0000313" key="2">
    <source>
        <dbReference type="EMBL" id="UXY14180.1"/>
    </source>
</evidence>
<reference evidence="2" key="1">
    <citation type="submission" date="2022-10" db="EMBL/GenBank/DDBJ databases">
        <title>Chitiniphilus purpureus sp. nov., a novel chitin-degrading bacterium isolated from crawfish pond sediment.</title>
        <authorList>
            <person name="Li K."/>
        </authorList>
    </citation>
    <scope>NUCLEOTIDE SEQUENCE</scope>
    <source>
        <strain evidence="2">CD1</strain>
    </source>
</reference>
<dbReference type="EMBL" id="CP106753">
    <property type="protein sequence ID" value="UXY14180.1"/>
    <property type="molecule type" value="Genomic_DNA"/>
</dbReference>
<organism evidence="2 3">
    <name type="scientific">Chitiniphilus purpureus</name>
    <dbReference type="NCBI Taxonomy" id="2981137"/>
    <lineage>
        <taxon>Bacteria</taxon>
        <taxon>Pseudomonadati</taxon>
        <taxon>Pseudomonadota</taxon>
        <taxon>Betaproteobacteria</taxon>
        <taxon>Neisseriales</taxon>
        <taxon>Chitinibacteraceae</taxon>
        <taxon>Chitiniphilus</taxon>
    </lineage>
</organism>
<dbReference type="InterPro" id="IPR029441">
    <property type="entry name" value="Cass2"/>
</dbReference>
<dbReference type="RefSeq" id="WP_263123480.1">
    <property type="nucleotide sequence ID" value="NZ_CP106753.1"/>
</dbReference>
<protein>
    <submittedName>
        <fullName evidence="2">GyrI-like domain-containing protein</fullName>
    </submittedName>
</protein>
<name>A0ABY6DIK5_9NEIS</name>
<accession>A0ABY6DIK5</accession>
<sequence>MNVRVERHPGATVMGYKISTTLRCGLNQLELPPAWARINAGGLLTGIPGRVQARCRFGVVYDFNPQTTDFNYLIGVAVAPTTPVPVPLAAVRLPPSHYAVLTTEPAQDEQGFVQAIEQGWGDLTQHWLPASGYRHACSAEFEKYDECLLQDPEARRMEIWVPICGQGL</sequence>
<keyword evidence="3" id="KW-1185">Reference proteome</keyword>
<dbReference type="SMART" id="SM00871">
    <property type="entry name" value="AraC_E_bind"/>
    <property type="match status" value="1"/>
</dbReference>
<dbReference type="SUPFAM" id="SSF55136">
    <property type="entry name" value="Probable bacterial effector-binding domain"/>
    <property type="match status" value="1"/>
</dbReference>
<proteinExistence type="predicted"/>
<evidence type="ECO:0000259" key="1">
    <source>
        <dbReference type="SMART" id="SM00871"/>
    </source>
</evidence>
<dbReference type="InterPro" id="IPR011256">
    <property type="entry name" value="Reg_factor_effector_dom_sf"/>
</dbReference>
<feature type="domain" description="AraC effector-binding" evidence="1">
    <location>
        <begin position="1"/>
        <end position="164"/>
    </location>
</feature>
<dbReference type="InterPro" id="IPR053182">
    <property type="entry name" value="YobU-like_regulator"/>
</dbReference>
<gene>
    <name evidence="2" type="ORF">N8I74_12720</name>
</gene>
<dbReference type="Pfam" id="PF14526">
    <property type="entry name" value="Cass2"/>
    <property type="match status" value="1"/>
</dbReference>
<dbReference type="PANTHER" id="PTHR36444:SF2">
    <property type="entry name" value="TRANSCRIPTIONAL REGULATOR PROTEIN YOBU-RELATED"/>
    <property type="match status" value="1"/>
</dbReference>
<dbReference type="InterPro" id="IPR010499">
    <property type="entry name" value="AraC_E-bd"/>
</dbReference>
<dbReference type="Proteomes" id="UP001061302">
    <property type="component" value="Chromosome"/>
</dbReference>
<evidence type="ECO:0000313" key="3">
    <source>
        <dbReference type="Proteomes" id="UP001061302"/>
    </source>
</evidence>
<dbReference type="Gene3D" id="3.20.80.10">
    <property type="entry name" value="Regulatory factor, effector binding domain"/>
    <property type="match status" value="1"/>
</dbReference>
<dbReference type="PANTHER" id="PTHR36444">
    <property type="entry name" value="TRANSCRIPTIONAL REGULATOR PROTEIN YOBU-RELATED"/>
    <property type="match status" value="1"/>
</dbReference>